<dbReference type="EMBL" id="JANHOG010000141">
    <property type="protein sequence ID" value="KAJ3557665.1"/>
    <property type="molecule type" value="Genomic_DNA"/>
</dbReference>
<keyword evidence="2" id="KW-1185">Reference proteome</keyword>
<evidence type="ECO:0000313" key="2">
    <source>
        <dbReference type="Proteomes" id="UP001148662"/>
    </source>
</evidence>
<organism evidence="1 2">
    <name type="scientific">Phlebia brevispora</name>
    <dbReference type="NCBI Taxonomy" id="194682"/>
    <lineage>
        <taxon>Eukaryota</taxon>
        <taxon>Fungi</taxon>
        <taxon>Dikarya</taxon>
        <taxon>Basidiomycota</taxon>
        <taxon>Agaricomycotina</taxon>
        <taxon>Agaricomycetes</taxon>
        <taxon>Polyporales</taxon>
        <taxon>Meruliaceae</taxon>
        <taxon>Phlebia</taxon>
    </lineage>
</organism>
<reference evidence="1" key="1">
    <citation type="submission" date="2022-07" db="EMBL/GenBank/DDBJ databases">
        <title>Genome Sequence of Phlebia brevispora.</title>
        <authorList>
            <person name="Buettner E."/>
        </authorList>
    </citation>
    <scope>NUCLEOTIDE SEQUENCE</scope>
    <source>
        <strain evidence="1">MPL23</strain>
    </source>
</reference>
<protein>
    <submittedName>
        <fullName evidence="1">Uncharacterized protein</fullName>
    </submittedName>
</protein>
<accession>A0ACC1TBF6</accession>
<gene>
    <name evidence="1" type="ORF">NM688_g1351</name>
</gene>
<evidence type="ECO:0000313" key="1">
    <source>
        <dbReference type="EMBL" id="KAJ3557665.1"/>
    </source>
</evidence>
<dbReference type="Proteomes" id="UP001148662">
    <property type="component" value="Unassembled WGS sequence"/>
</dbReference>
<proteinExistence type="predicted"/>
<name>A0ACC1TBF6_9APHY</name>
<sequence length="393" mass="45281">MPVPIPQLGSYNFVPETKENLDWADLTTIDLSLYGTPEGRQQLAQTLLKAVREDGFFYVKNFNISEERVNRQYSIGQHFYELPLEEKLKHVPEGWAEGKFNGYVPAGRRVLDPVSGIRDRVEIYNIPKFDGFFEHNHPAIVQDNLDEIEEFSKVACLCIGFLETLNVQYQDLHSEILDPLHVLLAIALELPEDTFTNIHKYERKSEDHLRYMKYSKYTPEENRKIGNLWIVGHTDIGSWTLLFRQPVAALQVQNHKTGEWKYVKPVDATLTVNTCNALSFLTGGYVLSTIHRLTSPPKDQEHVDRLGLLYFSRPNNDVRLNTVKGSPVLECEGFAQNVFEEGGHPVPTMEQWTFAKQKWQRTPKNIRGDLELETAEILPGFREKIYDDYKVAV</sequence>
<comment type="caution">
    <text evidence="1">The sequence shown here is derived from an EMBL/GenBank/DDBJ whole genome shotgun (WGS) entry which is preliminary data.</text>
</comment>